<evidence type="ECO:0000313" key="2">
    <source>
        <dbReference type="EMBL" id="MES1927598.1"/>
    </source>
</evidence>
<reference evidence="2 3" key="1">
    <citation type="submission" date="2013-03" db="EMBL/GenBank/DDBJ databases">
        <title>Salinisphaera dokdonensis CL-ES53 Genome Sequencing.</title>
        <authorList>
            <person name="Li C."/>
            <person name="Lai Q."/>
            <person name="Shao Z."/>
        </authorList>
    </citation>
    <scope>NUCLEOTIDE SEQUENCE [LARGE SCALE GENOMIC DNA]</scope>
    <source>
        <strain evidence="2 3">CL-ES53</strain>
    </source>
</reference>
<organism evidence="2 3">
    <name type="scientific">Salinisphaera dokdonensis CL-ES53</name>
    <dbReference type="NCBI Taxonomy" id="1304272"/>
    <lineage>
        <taxon>Bacteria</taxon>
        <taxon>Pseudomonadati</taxon>
        <taxon>Pseudomonadota</taxon>
        <taxon>Gammaproteobacteria</taxon>
        <taxon>Salinisphaerales</taxon>
        <taxon>Salinisphaeraceae</taxon>
        <taxon>Salinisphaera</taxon>
    </lineage>
</organism>
<dbReference type="PROSITE" id="PS50937">
    <property type="entry name" value="HTH_MERR_2"/>
    <property type="match status" value="1"/>
</dbReference>
<gene>
    <name evidence="2" type="ORF">SADO_00040</name>
</gene>
<protein>
    <submittedName>
        <fullName evidence="2">MerR family transcriptional regulator</fullName>
    </submittedName>
</protein>
<sequence length="91" mass="10679">MKPHVLRYWEQEFTQLKPVKRRGNRRYYQQHDVIIARDIRMLLYEQGFTIQGARLQLRDKGRVLASLPVASAADSLASIRTELEAIAQRLE</sequence>
<keyword evidence="3" id="KW-1185">Reference proteome</keyword>
<dbReference type="Pfam" id="PF13411">
    <property type="entry name" value="MerR_1"/>
    <property type="match status" value="1"/>
</dbReference>
<feature type="domain" description="HTH merR-type" evidence="1">
    <location>
        <begin position="1"/>
        <end position="59"/>
    </location>
</feature>
<evidence type="ECO:0000259" key="1">
    <source>
        <dbReference type="PROSITE" id="PS50937"/>
    </source>
</evidence>
<proteinExistence type="predicted"/>
<dbReference type="Gene3D" id="1.10.1660.10">
    <property type="match status" value="1"/>
</dbReference>
<evidence type="ECO:0000313" key="3">
    <source>
        <dbReference type="Proteomes" id="UP001460888"/>
    </source>
</evidence>
<dbReference type="SUPFAM" id="SSF46955">
    <property type="entry name" value="Putative DNA-binding domain"/>
    <property type="match status" value="1"/>
</dbReference>
<dbReference type="InterPro" id="IPR000551">
    <property type="entry name" value="MerR-type_HTH_dom"/>
</dbReference>
<name>A0ABV2AVG8_9GAMM</name>
<dbReference type="CDD" id="cd04765">
    <property type="entry name" value="HTH_MlrA-like_sg2"/>
    <property type="match status" value="1"/>
</dbReference>
<dbReference type="EMBL" id="APND01000001">
    <property type="protein sequence ID" value="MES1927598.1"/>
    <property type="molecule type" value="Genomic_DNA"/>
</dbReference>
<comment type="caution">
    <text evidence="2">The sequence shown here is derived from an EMBL/GenBank/DDBJ whole genome shotgun (WGS) entry which is preliminary data.</text>
</comment>
<dbReference type="InterPro" id="IPR009061">
    <property type="entry name" value="DNA-bd_dom_put_sf"/>
</dbReference>
<accession>A0ABV2AVG8</accession>
<dbReference type="Proteomes" id="UP001460888">
    <property type="component" value="Unassembled WGS sequence"/>
</dbReference>